<evidence type="ECO:0000313" key="6">
    <source>
        <dbReference type="Proteomes" id="UP000236349"/>
    </source>
</evidence>
<dbReference type="AlphaFoldDB" id="A0A0T9FEK3"/>
<evidence type="ECO:0000313" key="2">
    <source>
        <dbReference type="EMBL" id="CFE80268.1"/>
    </source>
</evidence>
<dbReference type="EMBL" id="CP024614">
    <property type="protein sequence ID" value="AUS50284.1"/>
    <property type="molecule type" value="Genomic_DNA"/>
</dbReference>
<sequence length="30" mass="3518">MWLLRTAMFSARSDGEFMHVCQATMPSQRE</sequence>
<organism evidence="1 6">
    <name type="scientific">Mycobacterium tuberculosis</name>
    <dbReference type="NCBI Taxonomy" id="1773"/>
    <lineage>
        <taxon>Bacteria</taxon>
        <taxon>Bacillati</taxon>
        <taxon>Actinomycetota</taxon>
        <taxon>Actinomycetes</taxon>
        <taxon>Mycobacteriales</taxon>
        <taxon>Mycobacteriaceae</taxon>
        <taxon>Mycobacterium</taxon>
        <taxon>Mycobacterium tuberculosis complex</taxon>
    </lineage>
</organism>
<reference evidence="4 5" key="2">
    <citation type="submission" date="2015-03" db="EMBL/GenBank/DDBJ databases">
        <authorList>
            <consortium name="Pathogen Informatics"/>
        </authorList>
    </citation>
    <scope>NUCLEOTIDE SEQUENCE [LARGE SCALE GENOMIC DNA]</scope>
    <source>
        <strain evidence="2 5">H09601792</strain>
        <strain evidence="4">K00500041</strain>
    </source>
</reference>
<accession>A0A0T9FEK3</accession>
<dbReference type="EMBL" id="CSAE01000983">
    <property type="protein sequence ID" value="COX16540.1"/>
    <property type="molecule type" value="Genomic_DNA"/>
</dbReference>
<gene>
    <name evidence="1" type="ORF">CAB90_01348</name>
    <name evidence="2" type="ORF">ERS007688_04231</name>
    <name evidence="3" type="ORF">ERS007703_04854</name>
</gene>
<name>A0A0T9FEK3_MYCTX</name>
<dbReference type="EMBL" id="CFOH01001160">
    <property type="protein sequence ID" value="CFE80268.1"/>
    <property type="molecule type" value="Genomic_DNA"/>
</dbReference>
<reference evidence="3" key="1">
    <citation type="submission" date="2015-03" db="EMBL/GenBank/DDBJ databases">
        <authorList>
            <person name="Murphy D."/>
        </authorList>
    </citation>
    <scope>NUCLEOTIDE SEQUENCE [LARGE SCALE GENOMIC DNA]</scope>
    <source>
        <strain evidence="3">K00500041</strain>
    </source>
</reference>
<evidence type="ECO:0000313" key="3">
    <source>
        <dbReference type="EMBL" id="COX16540.1"/>
    </source>
</evidence>
<proteinExistence type="predicted"/>
<reference evidence="1 6" key="3">
    <citation type="submission" date="2017-10" db="EMBL/GenBank/DDBJ databases">
        <title>Clinical isolate obtained from a human patient with meningeal tuberculosis in michoacan, Mexico.</title>
        <authorList>
            <person name="Guillen-Nepita A.L."/>
            <person name="Negrete-Paz A.M."/>
            <person name="Vazquez-Marrufo G."/>
            <person name="Cruz-Hernandez A."/>
            <person name="Fresia P."/>
            <person name="Naya H."/>
            <person name="Vazquez-Garciduenas M.S."/>
        </authorList>
    </citation>
    <scope>NUCLEOTIDE SEQUENCE [LARGE SCALE GENOMIC DNA]</scope>
    <source>
        <strain evidence="6">Beijing/MYC004</strain>
        <strain evidence="1">MYC004</strain>
    </source>
</reference>
<dbReference type="Proteomes" id="UP000038802">
    <property type="component" value="Unassembled WGS sequence"/>
</dbReference>
<evidence type="ECO:0000313" key="1">
    <source>
        <dbReference type="EMBL" id="AUS50284.1"/>
    </source>
</evidence>
<dbReference type="Proteomes" id="UP000236349">
    <property type="component" value="Chromosome"/>
</dbReference>
<evidence type="ECO:0000313" key="4">
    <source>
        <dbReference type="Proteomes" id="UP000038802"/>
    </source>
</evidence>
<protein>
    <submittedName>
        <fullName evidence="1">Uncharacterized protein</fullName>
    </submittedName>
</protein>
<evidence type="ECO:0000313" key="5">
    <source>
        <dbReference type="Proteomes" id="UP000046947"/>
    </source>
</evidence>
<dbReference type="Proteomes" id="UP000046947">
    <property type="component" value="Unassembled WGS sequence"/>
</dbReference>